<dbReference type="Proteomes" id="UP001186944">
    <property type="component" value="Unassembled WGS sequence"/>
</dbReference>
<evidence type="ECO:0000259" key="1">
    <source>
        <dbReference type="PROSITE" id="PS51459"/>
    </source>
</evidence>
<organism evidence="2 3">
    <name type="scientific">Pinctada imbricata</name>
    <name type="common">Atlantic pearl-oyster</name>
    <name type="synonym">Pinctada martensii</name>
    <dbReference type="NCBI Taxonomy" id="66713"/>
    <lineage>
        <taxon>Eukaryota</taxon>
        <taxon>Metazoa</taxon>
        <taxon>Spiralia</taxon>
        <taxon>Lophotrochozoa</taxon>
        <taxon>Mollusca</taxon>
        <taxon>Bivalvia</taxon>
        <taxon>Autobranchia</taxon>
        <taxon>Pteriomorphia</taxon>
        <taxon>Pterioida</taxon>
        <taxon>Pterioidea</taxon>
        <taxon>Pteriidae</taxon>
        <taxon>Pinctada</taxon>
    </lineage>
</organism>
<protein>
    <recommendedName>
        <fullName evidence="1">Fido domain-containing protein</fullName>
    </recommendedName>
</protein>
<proteinExistence type="predicted"/>
<feature type="domain" description="Fido" evidence="1">
    <location>
        <begin position="149"/>
        <end position="315"/>
    </location>
</feature>
<keyword evidence="3" id="KW-1185">Reference proteome</keyword>
<dbReference type="InterPro" id="IPR003812">
    <property type="entry name" value="Fido"/>
</dbReference>
<reference evidence="2" key="1">
    <citation type="submission" date="2019-08" db="EMBL/GenBank/DDBJ databases">
        <title>The improved chromosome-level genome for the pearl oyster Pinctada fucata martensii using PacBio sequencing and Hi-C.</title>
        <authorList>
            <person name="Zheng Z."/>
        </authorList>
    </citation>
    <scope>NUCLEOTIDE SEQUENCE</scope>
    <source>
        <strain evidence="2">ZZ-2019</strain>
        <tissue evidence="2">Adductor muscle</tissue>
    </source>
</reference>
<dbReference type="PROSITE" id="PS51459">
    <property type="entry name" value="FIDO"/>
    <property type="match status" value="1"/>
</dbReference>
<dbReference type="PANTHER" id="PTHR13504">
    <property type="entry name" value="FIDO DOMAIN-CONTAINING PROTEIN DDB_G0283145"/>
    <property type="match status" value="1"/>
</dbReference>
<dbReference type="Pfam" id="PF02661">
    <property type="entry name" value="Fic"/>
    <property type="match status" value="1"/>
</dbReference>
<evidence type="ECO:0000313" key="3">
    <source>
        <dbReference type="Proteomes" id="UP001186944"/>
    </source>
</evidence>
<comment type="caution">
    <text evidence="2">The sequence shown here is derived from an EMBL/GenBank/DDBJ whole genome shotgun (WGS) entry which is preliminary data.</text>
</comment>
<dbReference type="AlphaFoldDB" id="A0AA89C8P6"/>
<dbReference type="EMBL" id="VSWD01000005">
    <property type="protein sequence ID" value="KAK3104103.1"/>
    <property type="molecule type" value="Genomic_DNA"/>
</dbReference>
<evidence type="ECO:0000313" key="2">
    <source>
        <dbReference type="EMBL" id="KAK3104103.1"/>
    </source>
</evidence>
<dbReference type="InterPro" id="IPR036597">
    <property type="entry name" value="Fido-like_dom_sf"/>
</dbReference>
<dbReference type="Gene3D" id="1.10.3290.10">
    <property type="entry name" value="Fido-like domain"/>
    <property type="match status" value="1"/>
</dbReference>
<dbReference type="InterPro" id="IPR040198">
    <property type="entry name" value="Fido_containing"/>
</dbReference>
<dbReference type="PANTHER" id="PTHR13504:SF38">
    <property type="entry name" value="FIDO DOMAIN-CONTAINING PROTEIN"/>
    <property type="match status" value="1"/>
</dbReference>
<sequence length="347" mass="39930">MMGTAFLDYEYSAKVRDVQTTTTEEMIDDICNFRQKFQENRGKEEVKNAMRSLELLYFVNIQTEQNVGIQDIGGTRAIIQQIDYEDALEENSDTQSTDSERIVKRVYRNTEPKGKMELETINLYRAYKSLKQPLQIFTEAERNSLGRLLEVPRIVELHIKLMDKVPYYVDLMNCKPGEFTTEKRSTKLKSGEIIYYPTFNTKEEVGRAMDDLLTSYSETITVITKINTTKDRIEAVFKCAAKVLFGLSLIHAFPDGNGRISRLACYYCLSLISPFPTPVYNICSPSTREEFVDSLMEARGGSSKDEDTLQKVMVKCRQAKPSKLCAILIEANWYMWKKFLSDLKIQA</sequence>
<gene>
    <name evidence="2" type="ORF">FSP39_024445</name>
</gene>
<name>A0AA89C8P6_PINIB</name>
<dbReference type="SUPFAM" id="SSF140931">
    <property type="entry name" value="Fic-like"/>
    <property type="match status" value="1"/>
</dbReference>
<accession>A0AA89C8P6</accession>